<dbReference type="RefSeq" id="WP_072981127.1">
    <property type="nucleotide sequence ID" value="NZ_CP084318.1"/>
</dbReference>
<dbReference type="Proteomes" id="UP000184240">
    <property type="component" value="Unassembled WGS sequence"/>
</dbReference>
<evidence type="ECO:0000256" key="1">
    <source>
        <dbReference type="ARBA" id="ARBA00000085"/>
    </source>
</evidence>
<keyword evidence="4" id="KW-0808">Transferase</keyword>
<evidence type="ECO:0000313" key="10">
    <source>
        <dbReference type="Proteomes" id="UP000184240"/>
    </source>
</evidence>
<evidence type="ECO:0000256" key="2">
    <source>
        <dbReference type="ARBA" id="ARBA00012438"/>
    </source>
</evidence>
<dbReference type="PROSITE" id="PS50109">
    <property type="entry name" value="HIS_KIN"/>
    <property type="match status" value="1"/>
</dbReference>
<gene>
    <name evidence="8" type="ORF">DSM01_386</name>
    <name evidence="9" type="ORF">SAMN04487999_1093</name>
</gene>
<keyword evidence="11" id="KW-1185">Reference proteome</keyword>
<dbReference type="EMBL" id="QOVN01000001">
    <property type="protein sequence ID" value="RXG31246.1"/>
    <property type="molecule type" value="Genomic_DNA"/>
</dbReference>
<reference evidence="10" key="1">
    <citation type="submission" date="2016-11" db="EMBL/GenBank/DDBJ databases">
        <authorList>
            <person name="Varghese N."/>
            <person name="Submissions S."/>
        </authorList>
    </citation>
    <scope>NUCLEOTIDE SEQUENCE [LARGE SCALE GENOMIC DNA]</scope>
    <source>
        <strain evidence="10">DSM 19859</strain>
    </source>
</reference>
<dbReference type="GO" id="GO:0004673">
    <property type="term" value="F:protein histidine kinase activity"/>
    <property type="evidence" value="ECO:0007669"/>
    <property type="project" value="UniProtKB-EC"/>
</dbReference>
<dbReference type="AlphaFoldDB" id="A0A1M5W8I3"/>
<dbReference type="Proteomes" id="UP000290037">
    <property type="component" value="Unassembled WGS sequence"/>
</dbReference>
<keyword evidence="5 9" id="KW-0418">Kinase</keyword>
<protein>
    <recommendedName>
        <fullName evidence="2">histidine kinase</fullName>
        <ecNumber evidence="2">2.7.13.3</ecNumber>
    </recommendedName>
</protein>
<dbReference type="OrthoDB" id="5522855at2"/>
<dbReference type="PANTHER" id="PTHR43304">
    <property type="entry name" value="PHYTOCHROME-LIKE PROTEIN CPH1"/>
    <property type="match status" value="1"/>
</dbReference>
<dbReference type="SUPFAM" id="SSF55785">
    <property type="entry name" value="PYP-like sensor domain (PAS domain)"/>
    <property type="match status" value="1"/>
</dbReference>
<evidence type="ECO:0000313" key="9">
    <source>
        <dbReference type="EMBL" id="SHH83738.1"/>
    </source>
</evidence>
<feature type="domain" description="PAC" evidence="7">
    <location>
        <begin position="100"/>
        <end position="152"/>
    </location>
</feature>
<evidence type="ECO:0000256" key="4">
    <source>
        <dbReference type="ARBA" id="ARBA00022679"/>
    </source>
</evidence>
<evidence type="ECO:0000313" key="8">
    <source>
        <dbReference type="EMBL" id="RXG31246.1"/>
    </source>
</evidence>
<evidence type="ECO:0000259" key="6">
    <source>
        <dbReference type="PROSITE" id="PS50109"/>
    </source>
</evidence>
<dbReference type="InterPro" id="IPR005467">
    <property type="entry name" value="His_kinase_dom"/>
</dbReference>
<dbReference type="STRING" id="573501.SAMN04487999_1093"/>
<evidence type="ECO:0000256" key="5">
    <source>
        <dbReference type="ARBA" id="ARBA00022777"/>
    </source>
</evidence>
<evidence type="ECO:0000313" key="11">
    <source>
        <dbReference type="Proteomes" id="UP000290037"/>
    </source>
</evidence>
<feature type="domain" description="Histidine kinase" evidence="6">
    <location>
        <begin position="170"/>
        <end position="379"/>
    </location>
</feature>
<dbReference type="PANTHER" id="PTHR43304:SF1">
    <property type="entry name" value="PAC DOMAIN-CONTAINING PROTEIN"/>
    <property type="match status" value="1"/>
</dbReference>
<dbReference type="InterPro" id="IPR052162">
    <property type="entry name" value="Sensor_kinase/Photoreceptor"/>
</dbReference>
<dbReference type="InterPro" id="IPR000700">
    <property type="entry name" value="PAS-assoc_C"/>
</dbReference>
<dbReference type="EMBL" id="FQXT01000002">
    <property type="protein sequence ID" value="SHH83738.1"/>
    <property type="molecule type" value="Genomic_DNA"/>
</dbReference>
<accession>A0A1M5W8I3</accession>
<sequence>MSEKSQNGFFSFLNKKPTTTTKDQEESFFYEQIAAMVGAGSWRIDFINKKSFIDDQMRNILETPENYTPSLKHTLHFFDMEYHDVVVNSFNQLSSGTPSFDKVIKMVTYTNKTFWAHAISKPIQDKKGKVIGLRGVVVNVDKEKERELMLEKAIETVEANNSRLFTFADYVSHNIKSHVNNLELTSQLVDVTKLPQDQKELFNNYKEIAESLNGTVARLKEVVSIQNRAAQPLEAINLEEAFERAKTKLRTLIEQEEAYLYCDFSEVPTIEYNPSFLDNILFTLIKNGIINKSPARKPEIKAYCLENKKKLSLIIEDNGKGYDLDRNKDQLFHMTRSSDNNENSQSVGLFIVKNEIEALGGKIEVTSKLGYGTKFIITL</sequence>
<dbReference type="SUPFAM" id="SSF55874">
    <property type="entry name" value="ATPase domain of HSP90 chaperone/DNA topoisomerase II/histidine kinase"/>
    <property type="match status" value="1"/>
</dbReference>
<dbReference type="PROSITE" id="PS50113">
    <property type="entry name" value="PAC"/>
    <property type="match status" value="1"/>
</dbReference>
<organism evidence="9 10">
    <name type="scientific">Leeuwenhoekiella palythoae</name>
    <dbReference type="NCBI Taxonomy" id="573501"/>
    <lineage>
        <taxon>Bacteria</taxon>
        <taxon>Pseudomonadati</taxon>
        <taxon>Bacteroidota</taxon>
        <taxon>Flavobacteriia</taxon>
        <taxon>Flavobacteriales</taxon>
        <taxon>Flavobacteriaceae</taxon>
        <taxon>Leeuwenhoekiella</taxon>
    </lineage>
</organism>
<dbReference type="InterPro" id="IPR003594">
    <property type="entry name" value="HATPase_dom"/>
</dbReference>
<name>A0A1M5W8I3_9FLAO</name>
<dbReference type="Pfam" id="PF02518">
    <property type="entry name" value="HATPase_c"/>
    <property type="match status" value="1"/>
</dbReference>
<dbReference type="Gene3D" id="3.30.565.10">
    <property type="entry name" value="Histidine kinase-like ATPase, C-terminal domain"/>
    <property type="match status" value="1"/>
</dbReference>
<comment type="catalytic activity">
    <reaction evidence="1">
        <text>ATP + protein L-histidine = ADP + protein N-phospho-L-histidine.</text>
        <dbReference type="EC" id="2.7.13.3"/>
    </reaction>
</comment>
<reference evidence="9" key="2">
    <citation type="submission" date="2016-11" db="EMBL/GenBank/DDBJ databases">
        <authorList>
            <person name="Jaros S."/>
            <person name="Januszkiewicz K."/>
            <person name="Wedrychowicz H."/>
        </authorList>
    </citation>
    <scope>NUCLEOTIDE SEQUENCE [LARGE SCALE GENOMIC DNA]</scope>
    <source>
        <strain evidence="9">DSM 19859</strain>
    </source>
</reference>
<dbReference type="InterPro" id="IPR035965">
    <property type="entry name" value="PAS-like_dom_sf"/>
</dbReference>
<reference evidence="8 11" key="3">
    <citation type="submission" date="2018-07" db="EMBL/GenBank/DDBJ databases">
        <title>Leeuwenhoekiella genomics.</title>
        <authorList>
            <person name="Tahon G."/>
            <person name="Willems A."/>
        </authorList>
    </citation>
    <scope>NUCLEOTIDE SEQUENCE [LARGE SCALE GENOMIC DNA]</scope>
    <source>
        <strain evidence="8 11">LMG 24856</strain>
    </source>
</reference>
<proteinExistence type="predicted"/>
<dbReference type="InterPro" id="IPR004358">
    <property type="entry name" value="Sig_transdc_His_kin-like_C"/>
</dbReference>
<evidence type="ECO:0000256" key="3">
    <source>
        <dbReference type="ARBA" id="ARBA00022553"/>
    </source>
</evidence>
<evidence type="ECO:0000259" key="7">
    <source>
        <dbReference type="PROSITE" id="PS50113"/>
    </source>
</evidence>
<dbReference type="EC" id="2.7.13.3" evidence="2"/>
<keyword evidence="3" id="KW-0597">Phosphoprotein</keyword>
<dbReference type="Gene3D" id="3.30.450.20">
    <property type="entry name" value="PAS domain"/>
    <property type="match status" value="1"/>
</dbReference>
<dbReference type="PRINTS" id="PR00344">
    <property type="entry name" value="BCTRLSENSOR"/>
</dbReference>
<dbReference type="InterPro" id="IPR036890">
    <property type="entry name" value="HATPase_C_sf"/>
</dbReference>